<comment type="cofactor">
    <cofactor evidence="14 16">
        <name>Zn(2+)</name>
        <dbReference type="ChEBI" id="CHEBI:29105"/>
    </cofactor>
    <text evidence="14 16">Binds 1 zinc ion per subunit.</text>
</comment>
<protein>
    <recommendedName>
        <fullName evidence="14">Zinc metalloprotease</fullName>
    </recommendedName>
</protein>
<feature type="region of interest" description="Disordered" evidence="18">
    <location>
        <begin position="360"/>
        <end position="379"/>
    </location>
</feature>
<evidence type="ECO:0000256" key="18">
    <source>
        <dbReference type="SAM" id="MobiDB-lite"/>
    </source>
</evidence>
<evidence type="ECO:0000256" key="9">
    <source>
        <dbReference type="ARBA" id="ARBA00022833"/>
    </source>
</evidence>
<keyword evidence="7" id="KW-0677">Repeat</keyword>
<dbReference type="GO" id="GO:0006508">
    <property type="term" value="P:proteolysis"/>
    <property type="evidence" value="ECO:0007669"/>
    <property type="project" value="UniProtKB-KW"/>
</dbReference>
<keyword evidence="3" id="KW-1003">Cell membrane</keyword>
<feature type="active site" evidence="15">
    <location>
        <position position="61"/>
    </location>
</feature>
<feature type="transmembrane region" description="Helical" evidence="14">
    <location>
        <begin position="179"/>
        <end position="199"/>
    </location>
</feature>
<keyword evidence="11 14" id="KW-0482">Metalloprotease</keyword>
<feature type="transmembrane region" description="Helical" evidence="14">
    <location>
        <begin position="138"/>
        <end position="158"/>
    </location>
</feature>
<feature type="binding site" evidence="16">
    <location>
        <position position="64"/>
    </location>
    <ligand>
        <name>Zn(2+)</name>
        <dbReference type="ChEBI" id="CHEBI:29105"/>
        <note>catalytic</note>
    </ligand>
</feature>
<evidence type="ECO:0000256" key="6">
    <source>
        <dbReference type="ARBA" id="ARBA00022723"/>
    </source>
</evidence>
<feature type="domain" description="CBS" evidence="19">
    <location>
        <begin position="303"/>
        <end position="360"/>
    </location>
</feature>
<dbReference type="PANTHER" id="PTHR39188">
    <property type="entry name" value="MEMBRANE-ASSOCIATED ZINC METALLOPROTEASE M50B"/>
    <property type="match status" value="1"/>
</dbReference>
<feature type="transmembrane region" description="Helical" evidence="14">
    <location>
        <begin position="40"/>
        <end position="59"/>
    </location>
</feature>
<evidence type="ECO:0000256" key="2">
    <source>
        <dbReference type="ARBA" id="ARBA00007931"/>
    </source>
</evidence>
<organism evidence="20 21">
    <name type="scientific">Rosistilla oblonga</name>
    <dbReference type="NCBI Taxonomy" id="2527990"/>
    <lineage>
        <taxon>Bacteria</taxon>
        <taxon>Pseudomonadati</taxon>
        <taxon>Planctomycetota</taxon>
        <taxon>Planctomycetia</taxon>
        <taxon>Pirellulales</taxon>
        <taxon>Pirellulaceae</taxon>
        <taxon>Rosistilla</taxon>
    </lineage>
</organism>
<dbReference type="InterPro" id="IPR046342">
    <property type="entry name" value="CBS_dom_sf"/>
</dbReference>
<evidence type="ECO:0000256" key="13">
    <source>
        <dbReference type="ARBA" id="ARBA00023136"/>
    </source>
</evidence>
<evidence type="ECO:0000256" key="8">
    <source>
        <dbReference type="ARBA" id="ARBA00022801"/>
    </source>
</evidence>
<evidence type="ECO:0000256" key="10">
    <source>
        <dbReference type="ARBA" id="ARBA00022989"/>
    </source>
</evidence>
<gene>
    <name evidence="20" type="primary">rip3_2</name>
    <name evidence="20" type="ORF">Mal33_27080</name>
</gene>
<comment type="caution">
    <text evidence="14">Lacks conserved residue(s) required for the propagation of feature annotation.</text>
</comment>
<dbReference type="PANTHER" id="PTHR39188:SF3">
    <property type="entry name" value="STAGE IV SPORULATION PROTEIN FB"/>
    <property type="match status" value="1"/>
</dbReference>
<comment type="subcellular location">
    <subcellularLocation>
        <location evidence="1">Cell membrane</location>
        <topology evidence="1">Multi-pass membrane protein</topology>
    </subcellularLocation>
</comment>
<evidence type="ECO:0000256" key="16">
    <source>
        <dbReference type="PIRSR" id="PIRSR006404-2"/>
    </source>
</evidence>
<dbReference type="EMBL" id="CP036318">
    <property type="protein sequence ID" value="QDV56710.1"/>
    <property type="molecule type" value="Genomic_DNA"/>
</dbReference>
<accession>A0A518IUG9</accession>
<evidence type="ECO:0000256" key="15">
    <source>
        <dbReference type="PIRSR" id="PIRSR006404-1"/>
    </source>
</evidence>
<evidence type="ECO:0000256" key="14">
    <source>
        <dbReference type="PIRNR" id="PIRNR006404"/>
    </source>
</evidence>
<dbReference type="Pfam" id="PF00571">
    <property type="entry name" value="CBS"/>
    <property type="match status" value="1"/>
</dbReference>
<dbReference type="GO" id="GO:0005886">
    <property type="term" value="C:plasma membrane"/>
    <property type="evidence" value="ECO:0007669"/>
    <property type="project" value="UniProtKB-SubCell"/>
</dbReference>
<dbReference type="InterPro" id="IPR016483">
    <property type="entry name" value="UCP006404_Pept_M50_CBS"/>
</dbReference>
<feature type="binding site" evidence="16">
    <location>
        <position position="60"/>
    </location>
    <ligand>
        <name>Zn(2+)</name>
        <dbReference type="ChEBI" id="CHEBI:29105"/>
        <note>catalytic</note>
    </ligand>
</feature>
<dbReference type="Gene3D" id="3.10.580.10">
    <property type="entry name" value="CBS-domain"/>
    <property type="match status" value="1"/>
</dbReference>
<feature type="binding site" evidence="16">
    <location>
        <position position="161"/>
    </location>
    <ligand>
        <name>Zn(2+)</name>
        <dbReference type="ChEBI" id="CHEBI:29105"/>
        <note>catalytic</note>
    </ligand>
</feature>
<evidence type="ECO:0000313" key="21">
    <source>
        <dbReference type="Proteomes" id="UP000316770"/>
    </source>
</evidence>
<sequence length="379" mass="41897">MMSRRFKLGTFFGIALFIHWSFFLMPALVAYSEWSNGGRWIDVLLTLGFVVLLFACVILHEYGHVLAARAFGVGTRDITMLPIGGVARLERMPEEPWQELIVAVAGPAVNVLIAATLGIGIVAFYGFNLDADGESNMFAHRLFAVNIALIVFNMIPAFPMDGGRVFRSVASMFTNHRRATWLAMRLGQVIAIALFALGISNLSNLPFLPFIAAFIFWVGMMEYRQVDIASQVKDLRVRDAMLRQFCVAPIDSSIADFAERAADQLQRTFPVVEHGLYRGVLQLEQIATAMQTANGQQQTVGEIARWDSITVDEDAPLEEVLVGMPRDATQIPVLDTTNKVVGLLDTDSCLRRVALRSGRSHNPAAPASIDYYSPPGDER</sequence>
<evidence type="ECO:0000313" key="20">
    <source>
        <dbReference type="EMBL" id="QDV56710.1"/>
    </source>
</evidence>
<keyword evidence="13 14" id="KW-0472">Membrane</keyword>
<comment type="similarity">
    <text evidence="2 14">Belongs to the peptidase M50B family.</text>
</comment>
<dbReference type="PROSITE" id="PS51371">
    <property type="entry name" value="CBS"/>
    <property type="match status" value="1"/>
</dbReference>
<dbReference type="GO" id="GO:0046872">
    <property type="term" value="F:metal ion binding"/>
    <property type="evidence" value="ECO:0007669"/>
    <property type="project" value="UniProtKB-UniRule"/>
</dbReference>
<keyword evidence="5 14" id="KW-0812">Transmembrane</keyword>
<dbReference type="Pfam" id="PF02163">
    <property type="entry name" value="Peptidase_M50"/>
    <property type="match status" value="2"/>
</dbReference>
<evidence type="ECO:0000256" key="12">
    <source>
        <dbReference type="ARBA" id="ARBA00023122"/>
    </source>
</evidence>
<dbReference type="PIRSF" id="PIRSF006404">
    <property type="entry name" value="UCP006404_Pept_M50_CBS"/>
    <property type="match status" value="1"/>
</dbReference>
<reference evidence="20 21" key="1">
    <citation type="submission" date="2019-02" db="EMBL/GenBank/DDBJ databases">
        <title>Deep-cultivation of Planctomycetes and their phenomic and genomic characterization uncovers novel biology.</title>
        <authorList>
            <person name="Wiegand S."/>
            <person name="Jogler M."/>
            <person name="Boedeker C."/>
            <person name="Pinto D."/>
            <person name="Vollmers J."/>
            <person name="Rivas-Marin E."/>
            <person name="Kohn T."/>
            <person name="Peeters S.H."/>
            <person name="Heuer A."/>
            <person name="Rast P."/>
            <person name="Oberbeckmann S."/>
            <person name="Bunk B."/>
            <person name="Jeske O."/>
            <person name="Meyerdierks A."/>
            <person name="Storesund J.E."/>
            <person name="Kallscheuer N."/>
            <person name="Luecker S."/>
            <person name="Lage O.M."/>
            <person name="Pohl T."/>
            <person name="Merkel B.J."/>
            <person name="Hornburger P."/>
            <person name="Mueller R.-W."/>
            <person name="Bruemmer F."/>
            <person name="Labrenz M."/>
            <person name="Spormann A.M."/>
            <person name="Op den Camp H."/>
            <person name="Overmann J."/>
            <person name="Amann R."/>
            <person name="Jetten M.S.M."/>
            <person name="Mascher T."/>
            <person name="Medema M.H."/>
            <person name="Devos D.P."/>
            <person name="Kaster A.-K."/>
            <person name="Ovreas L."/>
            <person name="Rohde M."/>
            <person name="Galperin M.Y."/>
            <person name="Jogler C."/>
        </authorList>
    </citation>
    <scope>NUCLEOTIDE SEQUENCE [LARGE SCALE GENOMIC DNA]</scope>
    <source>
        <strain evidence="20 21">Mal33</strain>
    </source>
</reference>
<evidence type="ECO:0000256" key="11">
    <source>
        <dbReference type="ARBA" id="ARBA00023049"/>
    </source>
</evidence>
<evidence type="ECO:0000256" key="5">
    <source>
        <dbReference type="ARBA" id="ARBA00022692"/>
    </source>
</evidence>
<keyword evidence="9 14" id="KW-0862">Zinc</keyword>
<evidence type="ECO:0000256" key="1">
    <source>
        <dbReference type="ARBA" id="ARBA00004651"/>
    </source>
</evidence>
<dbReference type="InterPro" id="IPR008915">
    <property type="entry name" value="Peptidase_M50"/>
</dbReference>
<dbReference type="CDD" id="cd06164">
    <property type="entry name" value="S2P-M50_SpoIVFB_CBS"/>
    <property type="match status" value="1"/>
</dbReference>
<keyword evidence="21" id="KW-1185">Reference proteome</keyword>
<name>A0A518IUG9_9BACT</name>
<keyword evidence="4 14" id="KW-0645">Protease</keyword>
<keyword evidence="8 14" id="KW-0378">Hydrolase</keyword>
<evidence type="ECO:0000256" key="7">
    <source>
        <dbReference type="ARBA" id="ARBA00022737"/>
    </source>
</evidence>
<feature type="transmembrane region" description="Helical" evidence="14">
    <location>
        <begin position="100"/>
        <end position="126"/>
    </location>
</feature>
<keyword evidence="6 14" id="KW-0479">Metal-binding</keyword>
<evidence type="ECO:0000256" key="17">
    <source>
        <dbReference type="PROSITE-ProRule" id="PRU00703"/>
    </source>
</evidence>
<dbReference type="Proteomes" id="UP000316770">
    <property type="component" value="Chromosome"/>
</dbReference>
<keyword evidence="10 14" id="KW-1133">Transmembrane helix</keyword>
<dbReference type="SUPFAM" id="SSF54631">
    <property type="entry name" value="CBS-domain pair"/>
    <property type="match status" value="1"/>
</dbReference>
<proteinExistence type="inferred from homology"/>
<dbReference type="RefSeq" id="WP_145123716.1">
    <property type="nucleotide sequence ID" value="NZ_CP036292.1"/>
</dbReference>
<evidence type="ECO:0000256" key="4">
    <source>
        <dbReference type="ARBA" id="ARBA00022670"/>
    </source>
</evidence>
<dbReference type="OrthoDB" id="9800627at2"/>
<dbReference type="InterPro" id="IPR000644">
    <property type="entry name" value="CBS_dom"/>
</dbReference>
<evidence type="ECO:0000259" key="19">
    <source>
        <dbReference type="PROSITE" id="PS51371"/>
    </source>
</evidence>
<keyword evidence="12 17" id="KW-0129">CBS domain</keyword>
<evidence type="ECO:0000256" key="3">
    <source>
        <dbReference type="ARBA" id="ARBA00022475"/>
    </source>
</evidence>
<dbReference type="AlphaFoldDB" id="A0A518IUG9"/>
<dbReference type="GO" id="GO:0008237">
    <property type="term" value="F:metallopeptidase activity"/>
    <property type="evidence" value="ECO:0007669"/>
    <property type="project" value="UniProtKB-UniRule"/>
</dbReference>